<dbReference type="PANTHER" id="PTHR42973:SF39">
    <property type="entry name" value="FAD-BINDING PCMH-TYPE DOMAIN-CONTAINING PROTEIN"/>
    <property type="match status" value="1"/>
</dbReference>
<comment type="cofactor">
    <cofactor evidence="1">
        <name>FAD</name>
        <dbReference type="ChEBI" id="CHEBI:57692"/>
    </cofactor>
</comment>
<dbReference type="GO" id="GO:0071949">
    <property type="term" value="F:FAD binding"/>
    <property type="evidence" value="ECO:0007669"/>
    <property type="project" value="InterPro"/>
</dbReference>
<keyword evidence="3" id="KW-0285">Flavoprotein</keyword>
<evidence type="ECO:0000259" key="7">
    <source>
        <dbReference type="PROSITE" id="PS51387"/>
    </source>
</evidence>
<dbReference type="SUPFAM" id="SSF56176">
    <property type="entry name" value="FAD-binding/transporter-associated domain-like"/>
    <property type="match status" value="1"/>
</dbReference>
<proteinExistence type="inferred from homology"/>
<dbReference type="Pfam" id="PF01565">
    <property type="entry name" value="FAD_binding_4"/>
    <property type="match status" value="1"/>
</dbReference>
<dbReference type="AlphaFoldDB" id="A0A8H3DGY7"/>
<keyword evidence="6" id="KW-0732">Signal</keyword>
<dbReference type="InterPro" id="IPR016169">
    <property type="entry name" value="FAD-bd_PCMH_sub2"/>
</dbReference>
<dbReference type="EMBL" id="CAJMXA010003884">
    <property type="protein sequence ID" value="CAE6520828.1"/>
    <property type="molecule type" value="Genomic_DNA"/>
</dbReference>
<dbReference type="Proteomes" id="UP000663853">
    <property type="component" value="Unassembled WGS sequence"/>
</dbReference>
<dbReference type="InterPro" id="IPR016166">
    <property type="entry name" value="FAD-bd_PCMH"/>
</dbReference>
<feature type="domain" description="FAD-binding PCMH-type" evidence="7">
    <location>
        <begin position="62"/>
        <end position="234"/>
    </location>
</feature>
<accession>A0A8H3DGY7</accession>
<evidence type="ECO:0000256" key="1">
    <source>
        <dbReference type="ARBA" id="ARBA00001974"/>
    </source>
</evidence>
<dbReference type="PROSITE" id="PS51387">
    <property type="entry name" value="FAD_PCMH"/>
    <property type="match status" value="1"/>
</dbReference>
<name>A0A8H3DGY7_9AGAM</name>
<evidence type="ECO:0000256" key="5">
    <source>
        <dbReference type="ARBA" id="ARBA00023002"/>
    </source>
</evidence>
<comment type="caution">
    <text evidence="8">The sequence shown here is derived from an EMBL/GenBank/DDBJ whole genome shotgun (WGS) entry which is preliminary data.</text>
</comment>
<evidence type="ECO:0000313" key="8">
    <source>
        <dbReference type="EMBL" id="CAE6520828.1"/>
    </source>
</evidence>
<evidence type="ECO:0000256" key="3">
    <source>
        <dbReference type="ARBA" id="ARBA00022630"/>
    </source>
</evidence>
<sequence>MLARVATIVLAGVVTFASGATIDVERRDAFTDCLSNGSPSGAVVTPSSSNYGSARAAFNQRLSFKPAAIVFPSSPQDVQKYVNCAASAGVAVVGRSGGHSYAAYGVGGQNGALVVDLSKMKSFSINGSGVAKIQTGHRLGEVAQKLWDNGQRALPHGTCPYVGSGGHAAFGGYGPYSRVAGLLHDRITAAEVVLANGTLTTASASQNEDLFWALRGAGASYGIVTQWTFATLAAPSTVIGYSIDYSSTLSASKIASLLGAWQSLAMSAPKEMAMIGVVGPDGDGGLYLQFTGDYYGSKSSFNSATSNWASELSPGKITAKTYNWYDSLIATDGPLSVTSPGPKDTFFAKSLFTKQAVSSSQWTSFLNYLYNQGANSDTDWFVEIDLYGGEIATQGADATSFAHRDAILSFQLYANSKNLQPPFPSDGISFVDGMLNALEPNPQAAYVNYVDPTLTNSQWKTQYYGSHYSRLSSIKRTVDPNNVFRFPQSIGLN</sequence>
<dbReference type="InterPro" id="IPR036318">
    <property type="entry name" value="FAD-bd_PCMH-like_sf"/>
</dbReference>
<keyword evidence="4" id="KW-0274">FAD</keyword>
<dbReference type="InterPro" id="IPR006093">
    <property type="entry name" value="Oxy_OxRdtase_FAD_BS"/>
</dbReference>
<feature type="chain" id="PRO_5034819366" description="FAD-binding PCMH-type domain-containing protein" evidence="6">
    <location>
        <begin position="20"/>
        <end position="493"/>
    </location>
</feature>
<feature type="signal peptide" evidence="6">
    <location>
        <begin position="1"/>
        <end position="19"/>
    </location>
</feature>
<organism evidence="8 9">
    <name type="scientific">Rhizoctonia solani</name>
    <dbReference type="NCBI Taxonomy" id="456999"/>
    <lineage>
        <taxon>Eukaryota</taxon>
        <taxon>Fungi</taxon>
        <taxon>Dikarya</taxon>
        <taxon>Basidiomycota</taxon>
        <taxon>Agaricomycotina</taxon>
        <taxon>Agaricomycetes</taxon>
        <taxon>Cantharellales</taxon>
        <taxon>Ceratobasidiaceae</taxon>
        <taxon>Rhizoctonia</taxon>
    </lineage>
</organism>
<comment type="similarity">
    <text evidence="2">Belongs to the oxygen-dependent FAD-linked oxidoreductase family.</text>
</comment>
<dbReference type="GO" id="GO:0016491">
    <property type="term" value="F:oxidoreductase activity"/>
    <property type="evidence" value="ECO:0007669"/>
    <property type="project" value="UniProtKB-KW"/>
</dbReference>
<evidence type="ECO:0000256" key="4">
    <source>
        <dbReference type="ARBA" id="ARBA00022827"/>
    </source>
</evidence>
<dbReference type="PROSITE" id="PS00862">
    <property type="entry name" value="OX2_COVAL_FAD"/>
    <property type="match status" value="1"/>
</dbReference>
<dbReference type="InterPro" id="IPR012951">
    <property type="entry name" value="BBE"/>
</dbReference>
<evidence type="ECO:0000256" key="2">
    <source>
        <dbReference type="ARBA" id="ARBA00005466"/>
    </source>
</evidence>
<dbReference type="Gene3D" id="3.30.465.10">
    <property type="match status" value="1"/>
</dbReference>
<dbReference type="InterPro" id="IPR006094">
    <property type="entry name" value="Oxid_FAD_bind_N"/>
</dbReference>
<reference evidence="8" key="1">
    <citation type="submission" date="2021-01" db="EMBL/GenBank/DDBJ databases">
        <authorList>
            <person name="Kaushik A."/>
        </authorList>
    </citation>
    <scope>NUCLEOTIDE SEQUENCE</scope>
    <source>
        <strain evidence="8">AG6-10EEA</strain>
    </source>
</reference>
<evidence type="ECO:0000313" key="9">
    <source>
        <dbReference type="Proteomes" id="UP000663853"/>
    </source>
</evidence>
<protein>
    <recommendedName>
        <fullName evidence="7">FAD-binding PCMH-type domain-containing protein</fullName>
    </recommendedName>
</protein>
<dbReference type="PANTHER" id="PTHR42973">
    <property type="entry name" value="BINDING OXIDOREDUCTASE, PUTATIVE (AFU_ORTHOLOGUE AFUA_1G17690)-RELATED"/>
    <property type="match status" value="1"/>
</dbReference>
<dbReference type="Pfam" id="PF08031">
    <property type="entry name" value="BBE"/>
    <property type="match status" value="1"/>
</dbReference>
<keyword evidence="5" id="KW-0560">Oxidoreductase</keyword>
<dbReference type="InterPro" id="IPR050416">
    <property type="entry name" value="FAD-linked_Oxidoreductase"/>
</dbReference>
<evidence type="ECO:0000256" key="6">
    <source>
        <dbReference type="SAM" id="SignalP"/>
    </source>
</evidence>
<gene>
    <name evidence="8" type="ORF">RDB_LOCUS146711</name>
</gene>
<dbReference type="Gene3D" id="3.40.462.20">
    <property type="match status" value="1"/>
</dbReference>